<dbReference type="GO" id="GO:0003723">
    <property type="term" value="F:RNA binding"/>
    <property type="evidence" value="ECO:0007669"/>
    <property type="project" value="UniProtKB-UniRule"/>
</dbReference>
<evidence type="ECO:0000313" key="11">
    <source>
        <dbReference type="EnsemblPlants" id="LPERR10G00820.1"/>
    </source>
</evidence>
<dbReference type="CDD" id="cd21104">
    <property type="entry name" value="SNU13"/>
    <property type="match status" value="1"/>
</dbReference>
<protein>
    <recommendedName>
        <fullName evidence="10">Ribosomal protein eL8/eL30/eS12/Gadd45 domain-containing protein</fullName>
    </recommendedName>
</protein>
<proteinExistence type="inferred from homology"/>
<dbReference type="STRING" id="77586.A0A0D9XHG1"/>
<evidence type="ECO:0000256" key="2">
    <source>
        <dbReference type="ARBA" id="ARBA00007337"/>
    </source>
</evidence>
<dbReference type="InterPro" id="IPR050257">
    <property type="entry name" value="eL8/uL1-like"/>
</dbReference>
<dbReference type="PRINTS" id="PR00883">
    <property type="entry name" value="NUCLEARHMG"/>
</dbReference>
<dbReference type="SUPFAM" id="SSF55315">
    <property type="entry name" value="L30e-like"/>
    <property type="match status" value="1"/>
</dbReference>
<dbReference type="Pfam" id="PF01248">
    <property type="entry name" value="Ribosomal_L7Ae"/>
    <property type="match status" value="1"/>
</dbReference>
<sequence>MGPHRSIIHVENGHIPTLVKAGPNNRATKTVASGEDEKVNPKAYPLADSQLAQAIQELVSQAANYKQLKKGANEATKTLNRGIAEFVVMAADAEPLEILLHLPLLAEDKNVPYVFVPSKQALGRACGVTRAVIACSVTSNEGSSLRDPINNLKVAIEKLLI</sequence>
<reference evidence="12" key="2">
    <citation type="submission" date="2013-12" db="EMBL/GenBank/DDBJ databases">
        <authorList>
            <person name="Yu Y."/>
            <person name="Lee S."/>
            <person name="de Baynast K."/>
            <person name="Wissotski M."/>
            <person name="Liu L."/>
            <person name="Talag J."/>
            <person name="Goicoechea J."/>
            <person name="Angelova A."/>
            <person name="Jetty R."/>
            <person name="Kudrna D."/>
            <person name="Golser W."/>
            <person name="Rivera L."/>
            <person name="Zhang J."/>
            <person name="Wing R."/>
        </authorList>
    </citation>
    <scope>NUCLEOTIDE SEQUENCE</scope>
</reference>
<dbReference type="EnsemblPlants" id="LPERR10G00820.1">
    <property type="protein sequence ID" value="LPERR10G00820.1"/>
    <property type="gene ID" value="LPERR10G00820"/>
</dbReference>
<dbReference type="FunFam" id="3.30.1330.30:FF:000002">
    <property type="entry name" value="NHP2-like protein 1 homolog"/>
    <property type="match status" value="1"/>
</dbReference>
<evidence type="ECO:0000256" key="6">
    <source>
        <dbReference type="ARBA" id="ARBA00023187"/>
    </source>
</evidence>
<comment type="subcellular location">
    <subcellularLocation>
        <location evidence="1 9">Nucleus</location>
        <location evidence="1 9">Nucleolus</location>
    </subcellularLocation>
</comment>
<dbReference type="InterPro" id="IPR004038">
    <property type="entry name" value="Ribosomal_eL8/eL30/eS12/Gad45"/>
</dbReference>
<evidence type="ECO:0000256" key="3">
    <source>
        <dbReference type="ARBA" id="ARBA00022664"/>
    </source>
</evidence>
<keyword evidence="4" id="KW-0747">Spliceosome</keyword>
<dbReference type="AlphaFoldDB" id="A0A0D9XHG1"/>
<dbReference type="Proteomes" id="UP000032180">
    <property type="component" value="Chromosome 10"/>
</dbReference>
<dbReference type="PROSITE" id="PS01082">
    <property type="entry name" value="RIBOSOMAL_L7AE"/>
    <property type="match status" value="1"/>
</dbReference>
<comment type="similarity">
    <text evidence="2 9">Belongs to the eukaryotic ribosomal protein eL8 family.</text>
</comment>
<evidence type="ECO:0000256" key="9">
    <source>
        <dbReference type="RuleBase" id="RU366039"/>
    </source>
</evidence>
<dbReference type="GO" id="GO:0005681">
    <property type="term" value="C:spliceosomal complex"/>
    <property type="evidence" value="ECO:0007669"/>
    <property type="project" value="UniProtKB-KW"/>
</dbReference>
<dbReference type="GO" id="GO:0000398">
    <property type="term" value="P:mRNA splicing, via spliceosome"/>
    <property type="evidence" value="ECO:0007669"/>
    <property type="project" value="UniProtKB-UniRule"/>
</dbReference>
<keyword evidence="7 9" id="KW-0539">Nucleus</keyword>
<evidence type="ECO:0000256" key="4">
    <source>
        <dbReference type="ARBA" id="ARBA00022728"/>
    </source>
</evidence>
<organism evidence="11 12">
    <name type="scientific">Leersia perrieri</name>
    <dbReference type="NCBI Taxonomy" id="77586"/>
    <lineage>
        <taxon>Eukaryota</taxon>
        <taxon>Viridiplantae</taxon>
        <taxon>Streptophyta</taxon>
        <taxon>Embryophyta</taxon>
        <taxon>Tracheophyta</taxon>
        <taxon>Spermatophyta</taxon>
        <taxon>Magnoliopsida</taxon>
        <taxon>Liliopsida</taxon>
        <taxon>Poales</taxon>
        <taxon>Poaceae</taxon>
        <taxon>BOP clade</taxon>
        <taxon>Oryzoideae</taxon>
        <taxon>Oryzeae</taxon>
        <taxon>Oryzinae</taxon>
        <taxon>Leersia</taxon>
    </lineage>
</organism>
<dbReference type="GO" id="GO:0005730">
    <property type="term" value="C:nucleolus"/>
    <property type="evidence" value="ECO:0007669"/>
    <property type="project" value="UniProtKB-SubCell"/>
</dbReference>
<reference evidence="11 12" key="1">
    <citation type="submission" date="2012-08" db="EMBL/GenBank/DDBJ databases">
        <title>Oryza genome evolution.</title>
        <authorList>
            <person name="Wing R.A."/>
        </authorList>
    </citation>
    <scope>NUCLEOTIDE SEQUENCE</scope>
</reference>
<dbReference type="InterPro" id="IPR002415">
    <property type="entry name" value="H/ACA_rnp_Nhp2-like"/>
</dbReference>
<evidence type="ECO:0000256" key="7">
    <source>
        <dbReference type="ARBA" id="ARBA00023242"/>
    </source>
</evidence>
<comment type="function">
    <text evidence="9">Common component of the spliceosome and rRNA processing machinery.</text>
</comment>
<keyword evidence="5 9" id="KW-0694">RNA-binding</keyword>
<dbReference type="InterPro" id="IPR004037">
    <property type="entry name" value="Ribosomal_eL8-like_CS"/>
</dbReference>
<dbReference type="GO" id="GO:0042254">
    <property type="term" value="P:ribosome biogenesis"/>
    <property type="evidence" value="ECO:0007669"/>
    <property type="project" value="InterPro"/>
</dbReference>
<dbReference type="PANTHER" id="PTHR23105">
    <property type="entry name" value="RIBOSOMAL PROTEIN L7AE FAMILY MEMBER"/>
    <property type="match status" value="1"/>
</dbReference>
<evidence type="ECO:0000256" key="8">
    <source>
        <dbReference type="ARBA" id="ARBA00023274"/>
    </source>
</evidence>
<feature type="domain" description="Ribosomal protein eL8/eL30/eS12/Gadd45" evidence="10">
    <location>
        <begin position="53"/>
        <end position="143"/>
    </location>
</feature>
<evidence type="ECO:0000256" key="5">
    <source>
        <dbReference type="ARBA" id="ARBA00022884"/>
    </source>
</evidence>
<dbReference type="PRINTS" id="PR00881">
    <property type="entry name" value="L7ARS6FAMILY"/>
</dbReference>
<reference evidence="11" key="3">
    <citation type="submission" date="2015-04" db="UniProtKB">
        <authorList>
            <consortium name="EnsemblPlants"/>
        </authorList>
    </citation>
    <scope>IDENTIFICATION</scope>
</reference>
<keyword evidence="6" id="KW-0508">mRNA splicing</keyword>
<dbReference type="InterPro" id="IPR018492">
    <property type="entry name" value="Ribosomal_eL8/Nhp2"/>
</dbReference>
<dbReference type="Gene3D" id="3.30.1330.30">
    <property type="match status" value="1"/>
</dbReference>
<dbReference type="Gramene" id="LPERR10G00820.1">
    <property type="protein sequence ID" value="LPERR10G00820.1"/>
    <property type="gene ID" value="LPERR10G00820"/>
</dbReference>
<evidence type="ECO:0000313" key="12">
    <source>
        <dbReference type="Proteomes" id="UP000032180"/>
    </source>
</evidence>
<name>A0A0D9XHG1_9ORYZ</name>
<dbReference type="eggNOG" id="KOG3387">
    <property type="taxonomic scope" value="Eukaryota"/>
</dbReference>
<keyword evidence="3" id="KW-0507">mRNA processing</keyword>
<accession>A0A0D9XHG1</accession>
<keyword evidence="12" id="KW-1185">Reference proteome</keyword>
<evidence type="ECO:0000256" key="1">
    <source>
        <dbReference type="ARBA" id="ARBA00004604"/>
    </source>
</evidence>
<evidence type="ECO:0000259" key="10">
    <source>
        <dbReference type="Pfam" id="PF01248"/>
    </source>
</evidence>
<keyword evidence="8 9" id="KW-0687">Ribonucleoprotein</keyword>
<dbReference type="InterPro" id="IPR029064">
    <property type="entry name" value="Ribosomal_eL30-like_sf"/>
</dbReference>